<dbReference type="RefSeq" id="WP_109457748.1">
    <property type="nucleotide sequence ID" value="NZ_QFBC01000003.1"/>
</dbReference>
<dbReference type="Proteomes" id="UP000245252">
    <property type="component" value="Unassembled WGS sequence"/>
</dbReference>
<dbReference type="NCBIfam" id="TIGR01611">
    <property type="entry name" value="tail_tube"/>
    <property type="match status" value="1"/>
</dbReference>
<gene>
    <name evidence="1" type="ORF">DEM27_08200</name>
</gene>
<dbReference type="Pfam" id="PF04985">
    <property type="entry name" value="Phage_tube"/>
    <property type="match status" value="1"/>
</dbReference>
<comment type="caution">
    <text evidence="1">The sequence shown here is derived from an EMBL/GenBank/DDBJ whole genome shotgun (WGS) entry which is preliminary data.</text>
</comment>
<evidence type="ECO:0000313" key="2">
    <source>
        <dbReference type="Proteomes" id="UP000245252"/>
    </source>
</evidence>
<sequence>MASNLPRLLLRNCVLFVDRENKIGQIGDVTPPVPQEKLEEMRNGGMIKPREVKMGYEKLEFSFKMPGFDPQVLKLFGLKPGAENPFMITGALVDEDGTVHSAVLTIRGFLKQADAGTWKGGDMAEADYQVAVNYYKLEIDGEEIYEIDDFDIRVGGVSQYADIRNAMLV</sequence>
<accession>A0A2U2DSW1</accession>
<proteinExistence type="predicted"/>
<evidence type="ECO:0000313" key="1">
    <source>
        <dbReference type="EMBL" id="PWE56372.1"/>
    </source>
</evidence>
<reference evidence="1 2" key="1">
    <citation type="submission" date="2018-05" db="EMBL/GenBank/DDBJ databases">
        <title>The draft genome of strain NS-104.</title>
        <authorList>
            <person name="Hang P."/>
            <person name="Jiang J."/>
        </authorList>
    </citation>
    <scope>NUCLEOTIDE SEQUENCE [LARGE SCALE GENOMIC DNA]</scope>
    <source>
        <strain evidence="1 2">NS-104</strain>
    </source>
</reference>
<dbReference type="OrthoDB" id="7834326at2"/>
<organism evidence="1 2">
    <name type="scientific">Metarhizobium album</name>
    <dbReference type="NCBI Taxonomy" id="2182425"/>
    <lineage>
        <taxon>Bacteria</taxon>
        <taxon>Pseudomonadati</taxon>
        <taxon>Pseudomonadota</taxon>
        <taxon>Alphaproteobacteria</taxon>
        <taxon>Hyphomicrobiales</taxon>
        <taxon>Rhizobiaceae</taxon>
        <taxon>Metarhizobium</taxon>
    </lineage>
</organism>
<dbReference type="InterPro" id="IPR006498">
    <property type="entry name" value="Tail_tube"/>
</dbReference>
<dbReference type="EMBL" id="QFBC01000003">
    <property type="protein sequence ID" value="PWE56372.1"/>
    <property type="molecule type" value="Genomic_DNA"/>
</dbReference>
<name>A0A2U2DSW1_9HYPH</name>
<protein>
    <submittedName>
        <fullName evidence="1">Phage major tail tube protein</fullName>
    </submittedName>
</protein>
<dbReference type="AlphaFoldDB" id="A0A2U2DSW1"/>
<keyword evidence="2" id="KW-1185">Reference proteome</keyword>